<keyword evidence="4" id="KW-0539">Nucleus</keyword>
<dbReference type="Gene3D" id="3.80.10.10">
    <property type="entry name" value="Ribonuclease Inhibitor"/>
    <property type="match status" value="2"/>
</dbReference>
<dbReference type="InterPro" id="IPR032675">
    <property type="entry name" value="LRR_dom_sf"/>
</dbReference>
<dbReference type="Pfam" id="PF13516">
    <property type="entry name" value="LRR_6"/>
    <property type="match status" value="5"/>
</dbReference>
<evidence type="ECO:0000256" key="2">
    <source>
        <dbReference type="ARBA" id="ARBA00004496"/>
    </source>
</evidence>
<reference evidence="8" key="2">
    <citation type="submission" date="2025-08" db="UniProtKB">
        <authorList>
            <consortium name="RefSeq"/>
        </authorList>
    </citation>
    <scope>IDENTIFICATION</scope>
    <source>
        <tissue evidence="8">Leaf</tissue>
    </source>
</reference>
<dbReference type="RefSeq" id="XP_010492988.1">
    <property type="nucleotide sequence ID" value="XM_010494686.2"/>
</dbReference>
<feature type="region of interest" description="Disordered" evidence="5">
    <location>
        <begin position="501"/>
        <end position="552"/>
    </location>
</feature>
<proteinExistence type="predicted"/>
<evidence type="ECO:0000259" key="6">
    <source>
        <dbReference type="Pfam" id="PF13943"/>
    </source>
</evidence>
<sequence>MGDTLDSRPHAFSIKLWPPSLTTRQSLIKRITNNLSSKTIFTEKYGSLTTDQASENAKRIEDTAFTTANQQFEREPDGDGGSAVQLYAKECSKLILEVLKKGPVAKDKVVAVTRESVSEEVVSSPRETFFDISKGKRAFIEAEEAEELLKPLKEPGNGYSKICFSNRSFGLGAARVAEPILASLKDQLKEVDLSDFVAGRPEAEALQVMNIFSDALQGSVLLSLNLSENALGEKGVRAFGALLKSQSSLEELYLMNDGISKEAAQAVSELIPSTDNLRVLHFHNNMTGDEGALAIAEVVKRSPLLENFRCSSTRVGSEGGVALSEALEHCTHMEKLDLRDNMFGTEAGVSLSKTLSSYKHLTELYLSYLNLEDEGAIAIANALKESVSPIEVLEMAGNDITVEAASAIAACVAAKQDLNKFNLSENELKDEGCVQIAKSMEEDHSKLQYIDMSTNFIRRAGARALAQVVVKKEAFKLLNIDGNIISEEGVEEVKEIFKKSPELLGAFDENDPDGEEDDDNEEDEEDEESEGNGNGELESKLKNLEVNQEEDD</sequence>
<feature type="domain" description="WPP" evidence="6">
    <location>
        <begin position="13"/>
        <end position="107"/>
    </location>
</feature>
<keyword evidence="3" id="KW-0963">Cytoplasm</keyword>
<organism evidence="7 8">
    <name type="scientific">Camelina sativa</name>
    <name type="common">False flax</name>
    <name type="synonym">Myagrum sativum</name>
    <dbReference type="NCBI Taxonomy" id="90675"/>
    <lineage>
        <taxon>Eukaryota</taxon>
        <taxon>Viridiplantae</taxon>
        <taxon>Streptophyta</taxon>
        <taxon>Embryophyta</taxon>
        <taxon>Tracheophyta</taxon>
        <taxon>Spermatophyta</taxon>
        <taxon>Magnoliopsida</taxon>
        <taxon>eudicotyledons</taxon>
        <taxon>Gunneridae</taxon>
        <taxon>Pentapetalae</taxon>
        <taxon>rosids</taxon>
        <taxon>malvids</taxon>
        <taxon>Brassicales</taxon>
        <taxon>Brassicaceae</taxon>
        <taxon>Camelineae</taxon>
        <taxon>Camelina</taxon>
    </lineage>
</organism>
<accession>A0ABM0XYW5</accession>
<dbReference type="Pfam" id="PF13943">
    <property type="entry name" value="WPP"/>
    <property type="match status" value="1"/>
</dbReference>
<evidence type="ECO:0000256" key="1">
    <source>
        <dbReference type="ARBA" id="ARBA00004123"/>
    </source>
</evidence>
<dbReference type="SMART" id="SM00368">
    <property type="entry name" value="LRR_RI"/>
    <property type="match status" value="10"/>
</dbReference>
<name>A0ABM0XYW5_CAMSA</name>
<dbReference type="PANTHER" id="PTHR46761:SF5">
    <property type="entry name" value="RAN GTPASE-ACTIVATING PROTEIN 2"/>
    <property type="match status" value="1"/>
</dbReference>
<keyword evidence="7" id="KW-1185">Reference proteome</keyword>
<reference evidence="7" key="1">
    <citation type="journal article" date="2014" name="Nat. Commun.">
        <title>The emerging biofuel crop Camelina sativa retains a highly undifferentiated hexaploid genome structure.</title>
        <authorList>
            <person name="Kagale S."/>
            <person name="Koh C."/>
            <person name="Nixon J."/>
            <person name="Bollina V."/>
            <person name="Clarke W.E."/>
            <person name="Tuteja R."/>
            <person name="Spillane C."/>
            <person name="Robinson S.J."/>
            <person name="Links M.G."/>
            <person name="Clarke C."/>
            <person name="Higgins E.E."/>
            <person name="Huebert T."/>
            <person name="Sharpe A.G."/>
            <person name="Parkin I.A."/>
        </authorList>
    </citation>
    <scope>NUCLEOTIDE SEQUENCE [LARGE SCALE GENOMIC DNA]</scope>
    <source>
        <strain evidence="7">cv. DH55</strain>
    </source>
</reference>
<comment type="subcellular location">
    <subcellularLocation>
        <location evidence="2">Cytoplasm</location>
    </subcellularLocation>
    <subcellularLocation>
        <location evidence="1">Nucleus</location>
    </subcellularLocation>
</comment>
<dbReference type="SUPFAM" id="SSF52047">
    <property type="entry name" value="RNI-like"/>
    <property type="match status" value="1"/>
</dbReference>
<protein>
    <submittedName>
        <fullName evidence="8">RAN GTPase-activating protein 2-like</fullName>
    </submittedName>
</protein>
<dbReference type="PANTHER" id="PTHR46761">
    <property type="entry name" value="RAN GTPASE-ACTIVATING PROTEIN 1"/>
    <property type="match status" value="1"/>
</dbReference>
<evidence type="ECO:0000256" key="3">
    <source>
        <dbReference type="ARBA" id="ARBA00022490"/>
    </source>
</evidence>
<evidence type="ECO:0000256" key="5">
    <source>
        <dbReference type="SAM" id="MobiDB-lite"/>
    </source>
</evidence>
<evidence type="ECO:0000313" key="7">
    <source>
        <dbReference type="Proteomes" id="UP000694864"/>
    </source>
</evidence>
<dbReference type="InterPro" id="IPR025265">
    <property type="entry name" value="WPP_dom"/>
</dbReference>
<dbReference type="InterPro" id="IPR045203">
    <property type="entry name" value="RanGAP1/2"/>
</dbReference>
<dbReference type="Gene3D" id="1.10.246.200">
    <property type="entry name" value="WPP domain"/>
    <property type="match status" value="1"/>
</dbReference>
<dbReference type="InterPro" id="IPR038214">
    <property type="entry name" value="WPP_sf"/>
</dbReference>
<evidence type="ECO:0000256" key="4">
    <source>
        <dbReference type="ARBA" id="ARBA00023242"/>
    </source>
</evidence>
<dbReference type="InterPro" id="IPR001611">
    <property type="entry name" value="Leu-rich_rpt"/>
</dbReference>
<evidence type="ECO:0000313" key="8">
    <source>
        <dbReference type="RefSeq" id="XP_010492988.1"/>
    </source>
</evidence>
<dbReference type="Proteomes" id="UP000694864">
    <property type="component" value="Chromosome 20"/>
</dbReference>
<gene>
    <name evidence="8" type="primary">LOC104770291</name>
</gene>
<feature type="compositionally biased region" description="Acidic residues" evidence="5">
    <location>
        <begin position="508"/>
        <end position="530"/>
    </location>
</feature>
<dbReference type="GeneID" id="104770291"/>